<reference evidence="7" key="1">
    <citation type="journal article" date="2019" name="Int. J. Syst. Evol. Microbiol.">
        <title>The Global Catalogue of Microorganisms (GCM) 10K type strain sequencing project: providing services to taxonomists for standard genome sequencing and annotation.</title>
        <authorList>
            <consortium name="The Broad Institute Genomics Platform"/>
            <consortium name="The Broad Institute Genome Sequencing Center for Infectious Disease"/>
            <person name="Wu L."/>
            <person name="Ma J."/>
        </authorList>
    </citation>
    <scope>NUCLEOTIDE SEQUENCE [LARGE SCALE GENOMIC DNA]</scope>
    <source>
        <strain evidence="7">CCUG 49679</strain>
    </source>
</reference>
<sequence length="371" mass="40567">MPVFPLPAVCALGRYTLGLAALSLLALTGAQAQEDTERTQVIAVKAATAKWSDPLEALGTLRADESVTLSATVTETVAELNFDDAQRVAEGELLIRLDDSAEQAELRAARALRQERENAVRRARQLQDRKVGTRADFEDAQAQLAQVDAQIDEIQSRLADHRLRAPFDGTVGQRNLSIGALVTPGTELVTLDKLDYMKLDFTVPATVLDMLAPGLSLSATTPSYPSRTFRGEVSSIGTRIDPVSRSVSVRARLPNPERTLRPGMLMVVTLERNPRQTLVVPESALVPSGERQYVMRILRDADNRIQRHQVEIGKRRVGTVEILDDLAPGAWIVSHGMNKVRDGDHVDILALDDGSRTISEILETARDGEDG</sequence>
<dbReference type="InterPro" id="IPR006143">
    <property type="entry name" value="RND_pump_MFP"/>
</dbReference>
<dbReference type="PANTHER" id="PTHR30469:SF16">
    <property type="entry name" value="HAE1 FAMILY EFFLUX PUMP MFP COMPONENT"/>
    <property type="match status" value="1"/>
</dbReference>
<feature type="signal peptide" evidence="3">
    <location>
        <begin position="1"/>
        <end position="32"/>
    </location>
</feature>
<name>A0ABV8XI13_9GAMM</name>
<dbReference type="RefSeq" id="WP_378112189.1">
    <property type="nucleotide sequence ID" value="NZ_JBHSEO010000058.1"/>
</dbReference>
<evidence type="ECO:0000259" key="5">
    <source>
        <dbReference type="Pfam" id="PF25954"/>
    </source>
</evidence>
<protein>
    <submittedName>
        <fullName evidence="6">Efflux RND transporter periplasmic adaptor subunit</fullName>
    </submittedName>
</protein>
<organism evidence="6 7">
    <name type="scientific">Chromohalobacter beijerinckii</name>
    <dbReference type="NCBI Taxonomy" id="86179"/>
    <lineage>
        <taxon>Bacteria</taxon>
        <taxon>Pseudomonadati</taxon>
        <taxon>Pseudomonadota</taxon>
        <taxon>Gammaproteobacteria</taxon>
        <taxon>Oceanospirillales</taxon>
        <taxon>Halomonadaceae</taxon>
        <taxon>Chromohalobacter</taxon>
    </lineage>
</organism>
<feature type="coiled-coil region" evidence="2">
    <location>
        <begin position="94"/>
        <end position="164"/>
    </location>
</feature>
<dbReference type="Gene3D" id="2.40.30.170">
    <property type="match status" value="1"/>
</dbReference>
<dbReference type="Gene3D" id="2.40.420.20">
    <property type="match status" value="1"/>
</dbReference>
<feature type="domain" description="CusB-like beta-barrel" evidence="5">
    <location>
        <begin position="200"/>
        <end position="272"/>
    </location>
</feature>
<dbReference type="Gene3D" id="2.40.50.100">
    <property type="match status" value="1"/>
</dbReference>
<dbReference type="Proteomes" id="UP001596015">
    <property type="component" value="Unassembled WGS sequence"/>
</dbReference>
<keyword evidence="2" id="KW-0175">Coiled coil</keyword>
<evidence type="ECO:0000259" key="4">
    <source>
        <dbReference type="Pfam" id="PF25917"/>
    </source>
</evidence>
<feature type="domain" description="Multidrug resistance protein MdtA-like barrel-sandwich hybrid" evidence="4">
    <location>
        <begin position="66"/>
        <end position="187"/>
    </location>
</feature>
<feature type="chain" id="PRO_5045770473" evidence="3">
    <location>
        <begin position="33"/>
        <end position="371"/>
    </location>
</feature>
<dbReference type="EMBL" id="JBHSEO010000058">
    <property type="protein sequence ID" value="MFC4417672.1"/>
    <property type="molecule type" value="Genomic_DNA"/>
</dbReference>
<evidence type="ECO:0000256" key="2">
    <source>
        <dbReference type="SAM" id="Coils"/>
    </source>
</evidence>
<dbReference type="InterPro" id="IPR058625">
    <property type="entry name" value="MdtA-like_BSH"/>
</dbReference>
<evidence type="ECO:0000313" key="6">
    <source>
        <dbReference type="EMBL" id="MFC4417672.1"/>
    </source>
</evidence>
<comment type="similarity">
    <text evidence="1">Belongs to the membrane fusion protein (MFP) (TC 8.A.1) family.</text>
</comment>
<evidence type="ECO:0000256" key="1">
    <source>
        <dbReference type="ARBA" id="ARBA00009477"/>
    </source>
</evidence>
<dbReference type="Pfam" id="PF25954">
    <property type="entry name" value="Beta-barrel_RND_2"/>
    <property type="match status" value="1"/>
</dbReference>
<dbReference type="InterPro" id="IPR058792">
    <property type="entry name" value="Beta-barrel_RND_2"/>
</dbReference>
<evidence type="ECO:0000256" key="3">
    <source>
        <dbReference type="SAM" id="SignalP"/>
    </source>
</evidence>
<dbReference type="Gene3D" id="1.10.287.470">
    <property type="entry name" value="Helix hairpin bin"/>
    <property type="match status" value="1"/>
</dbReference>
<accession>A0ABV8XI13</accession>
<dbReference type="NCBIfam" id="TIGR01730">
    <property type="entry name" value="RND_mfp"/>
    <property type="match status" value="1"/>
</dbReference>
<dbReference type="PANTHER" id="PTHR30469">
    <property type="entry name" value="MULTIDRUG RESISTANCE PROTEIN MDTA"/>
    <property type="match status" value="1"/>
</dbReference>
<proteinExistence type="inferred from homology"/>
<keyword evidence="3" id="KW-0732">Signal</keyword>
<comment type="caution">
    <text evidence="6">The sequence shown here is derived from an EMBL/GenBank/DDBJ whole genome shotgun (WGS) entry which is preliminary data.</text>
</comment>
<gene>
    <name evidence="6" type="ORF">ACFO0E_14825</name>
</gene>
<evidence type="ECO:0000313" key="7">
    <source>
        <dbReference type="Proteomes" id="UP001596015"/>
    </source>
</evidence>
<keyword evidence="7" id="KW-1185">Reference proteome</keyword>
<dbReference type="SUPFAM" id="SSF111369">
    <property type="entry name" value="HlyD-like secretion proteins"/>
    <property type="match status" value="1"/>
</dbReference>
<dbReference type="Pfam" id="PF25917">
    <property type="entry name" value="BSH_RND"/>
    <property type="match status" value="1"/>
</dbReference>